<evidence type="ECO:0000256" key="1">
    <source>
        <dbReference type="ARBA" id="ARBA00022729"/>
    </source>
</evidence>
<evidence type="ECO:0000313" key="5">
    <source>
        <dbReference type="Proteomes" id="UP000095185"/>
    </source>
</evidence>
<dbReference type="KEGG" id="clz:BIU88_10805"/>
<evidence type="ECO:0000313" key="4">
    <source>
        <dbReference type="EMBL" id="AOS84580.1"/>
    </source>
</evidence>
<dbReference type="SUPFAM" id="SSF49452">
    <property type="entry name" value="Starch-binding domain-like"/>
    <property type="match status" value="1"/>
</dbReference>
<feature type="region of interest" description="Disordered" evidence="2">
    <location>
        <begin position="564"/>
        <end position="584"/>
    </location>
</feature>
<gene>
    <name evidence="4" type="ORF">BIU88_10805</name>
</gene>
<accession>A0A1D8D061</accession>
<dbReference type="RefSeq" id="WP_069810772.1">
    <property type="nucleotide sequence ID" value="NZ_CP017305.1"/>
</dbReference>
<dbReference type="Pfam" id="PF13205">
    <property type="entry name" value="Big_5"/>
    <property type="match status" value="2"/>
</dbReference>
<proteinExistence type="predicted"/>
<evidence type="ECO:0000256" key="2">
    <source>
        <dbReference type="SAM" id="MobiDB-lite"/>
    </source>
</evidence>
<organism evidence="4 5">
    <name type="scientific">Chlorobaculum limnaeum</name>
    <dbReference type="NCBI Taxonomy" id="274537"/>
    <lineage>
        <taxon>Bacteria</taxon>
        <taxon>Pseudomonadati</taxon>
        <taxon>Chlorobiota</taxon>
        <taxon>Chlorobiia</taxon>
        <taxon>Chlorobiales</taxon>
        <taxon>Chlorobiaceae</taxon>
        <taxon>Chlorobaculum</taxon>
    </lineage>
</organism>
<dbReference type="AlphaFoldDB" id="A0A1D8D061"/>
<dbReference type="OrthoDB" id="9809989at2"/>
<keyword evidence="5" id="KW-1185">Reference proteome</keyword>
<dbReference type="GO" id="GO:0030246">
    <property type="term" value="F:carbohydrate binding"/>
    <property type="evidence" value="ECO:0007669"/>
    <property type="project" value="InterPro"/>
</dbReference>
<name>A0A1D8D061_CHLLM</name>
<sequence length="584" mass="63251">MKEFPGLKILAPILIPVLFSACAVDRPPTGGPPDRSPLSVTSTLPATASVNASPQTIRIGFSHYVGKADLSKSIFFSPRIDDYEVSIHGKEAHIRLYEPLQPNRTYTLTLRAPLKSLDGDHQLDRSQTLAFSTGPVIDQGSIDGRVWTNRLAPMQNATVMAYSASRSNAIPEARPDYIAQSGPSGDYRFEYLAPGSYRIVAITDDNGNLQFDPETEVFAVSATPTVQTGMSGVGLRFAPENYSARSLHSCRTINNREIEITFSDTLPARSFDLATIRIENSATGANLPVLGYYSLSRSSEDTTFRLLTAPMENRTFYRLRFSPGGTESQTSELTFSGNSNSERYPELSVSIVPANGVDNVIAEMIRPESGSSVELQCNLPVAESSVKPAVSLALSVNGRQMPIPFTVSRIDSRTFAITASEGFRQSRDYLVQVKPGMLRGLVGEPSKTPLVKSLFSTAGPEQYGEISGTGTANAPAVIVEARRSGTEAPRRMVAKTSASGTFRFDFHDLPAGQYTVTGFIPSAYGTLSPLTEWNSGSLMPFAPCDPFAAMTVNVKGGWTTENLQLDIPGSRQPGIKGSRRYKKP</sequence>
<evidence type="ECO:0000259" key="3">
    <source>
        <dbReference type="Pfam" id="PF13205"/>
    </source>
</evidence>
<feature type="domain" description="SbsA Ig-like" evidence="3">
    <location>
        <begin position="34"/>
        <end position="133"/>
    </location>
</feature>
<dbReference type="InterPro" id="IPR013784">
    <property type="entry name" value="Carb-bd-like_fold"/>
</dbReference>
<dbReference type="SUPFAM" id="SSF117074">
    <property type="entry name" value="Hypothetical protein PA1324"/>
    <property type="match status" value="1"/>
</dbReference>
<protein>
    <recommendedName>
        <fullName evidence="3">SbsA Ig-like domain-containing protein</fullName>
    </recommendedName>
</protein>
<dbReference type="Proteomes" id="UP000095185">
    <property type="component" value="Chromosome"/>
</dbReference>
<dbReference type="InterPro" id="IPR032812">
    <property type="entry name" value="SbsA_Ig"/>
</dbReference>
<keyword evidence="1" id="KW-0732">Signal</keyword>
<feature type="domain" description="SbsA Ig-like" evidence="3">
    <location>
        <begin position="349"/>
        <end position="449"/>
    </location>
</feature>
<reference evidence="4" key="1">
    <citation type="submission" date="2016-09" db="EMBL/GenBank/DDBJ databases">
        <title>Genome sequence of Chlorobaculum limnaeum.</title>
        <authorList>
            <person name="Liu Z."/>
            <person name="Tank M."/>
            <person name="Bryant D.A."/>
        </authorList>
    </citation>
    <scope>NUCLEOTIDE SEQUENCE [LARGE SCALE GENOMIC DNA]</scope>
    <source>
        <strain evidence="4">DSM 1677</strain>
    </source>
</reference>
<dbReference type="PROSITE" id="PS51257">
    <property type="entry name" value="PROKAR_LIPOPROTEIN"/>
    <property type="match status" value="1"/>
</dbReference>
<dbReference type="STRING" id="274537.BIU88_10805"/>
<dbReference type="EMBL" id="CP017305">
    <property type="protein sequence ID" value="AOS84580.1"/>
    <property type="molecule type" value="Genomic_DNA"/>
</dbReference>